<organism evidence="4 5">
    <name type="scientific">Chlorella vulgaris</name>
    <name type="common">Green alga</name>
    <dbReference type="NCBI Taxonomy" id="3077"/>
    <lineage>
        <taxon>Eukaryota</taxon>
        <taxon>Viridiplantae</taxon>
        <taxon>Chlorophyta</taxon>
        <taxon>core chlorophytes</taxon>
        <taxon>Trebouxiophyceae</taxon>
        <taxon>Chlorellales</taxon>
        <taxon>Chlorellaceae</taxon>
        <taxon>Chlorella clade</taxon>
        <taxon>Chlorella</taxon>
    </lineage>
</organism>
<dbReference type="Pfam" id="PF01632">
    <property type="entry name" value="Ribosomal_L35p"/>
    <property type="match status" value="1"/>
</dbReference>
<dbReference type="EMBL" id="SIDB01000005">
    <property type="protein sequence ID" value="KAI3432874.1"/>
    <property type="molecule type" value="Genomic_DNA"/>
</dbReference>
<keyword evidence="5" id="KW-1185">Reference proteome</keyword>
<dbReference type="SUPFAM" id="SSF143034">
    <property type="entry name" value="L35p-like"/>
    <property type="match status" value="1"/>
</dbReference>
<proteinExistence type="inferred from homology"/>
<dbReference type="Gene3D" id="4.10.410.60">
    <property type="match status" value="1"/>
</dbReference>
<comment type="similarity">
    <text evidence="1">Belongs to the bacterial ribosomal protein bL35 family.</text>
</comment>
<evidence type="ECO:0000313" key="4">
    <source>
        <dbReference type="EMBL" id="KAI3432874.1"/>
    </source>
</evidence>
<reference evidence="4" key="2">
    <citation type="submission" date="2020-11" db="EMBL/GenBank/DDBJ databases">
        <authorList>
            <person name="Cecchin M."/>
            <person name="Marcolungo L."/>
            <person name="Rossato M."/>
            <person name="Girolomoni L."/>
            <person name="Cosentino E."/>
            <person name="Cuine S."/>
            <person name="Li-Beisson Y."/>
            <person name="Delledonne M."/>
            <person name="Ballottari M."/>
        </authorList>
    </citation>
    <scope>NUCLEOTIDE SEQUENCE</scope>
    <source>
        <strain evidence="4">211/11P</strain>
        <tissue evidence="4">Whole cell</tissue>
    </source>
</reference>
<evidence type="ECO:0000256" key="3">
    <source>
        <dbReference type="ARBA" id="ARBA00023274"/>
    </source>
</evidence>
<evidence type="ECO:0000256" key="1">
    <source>
        <dbReference type="ARBA" id="ARBA00006598"/>
    </source>
</evidence>
<keyword evidence="3" id="KW-0687">Ribonucleoprotein</keyword>
<dbReference type="Proteomes" id="UP001055712">
    <property type="component" value="Unassembled WGS sequence"/>
</dbReference>
<evidence type="ECO:0000313" key="5">
    <source>
        <dbReference type="Proteomes" id="UP001055712"/>
    </source>
</evidence>
<sequence>MLRQVLSLSLRALPGAMPSTAAARAEGGLLPRLAAVTAAAAPWAACTFRTAASSSFGSSSKDSGLRCLTAASPLAASLLRSSRAVYGDSLQAALPWQQQFLRHRTDSAHIKLRFKGGKVKPYSSYKHRFKVTATGKILFPSPGYVHKRFNKSHRQLGDLSKKQVMKPRYAKTVKKLGFALRHF</sequence>
<accession>A0A9D4TRY1</accession>
<dbReference type="InterPro" id="IPR037229">
    <property type="entry name" value="Ribosomal_bL35_sf"/>
</dbReference>
<keyword evidence="2" id="KW-0689">Ribosomal protein</keyword>
<dbReference type="GO" id="GO:1990904">
    <property type="term" value="C:ribonucleoprotein complex"/>
    <property type="evidence" value="ECO:0007669"/>
    <property type="project" value="UniProtKB-KW"/>
</dbReference>
<protein>
    <recommendedName>
        <fullName evidence="6">50S ribosomal protein L35</fullName>
    </recommendedName>
</protein>
<evidence type="ECO:0008006" key="6">
    <source>
        <dbReference type="Google" id="ProtNLM"/>
    </source>
</evidence>
<dbReference type="OrthoDB" id="512750at2759"/>
<dbReference type="InterPro" id="IPR021137">
    <property type="entry name" value="Ribosomal_bL35-like"/>
</dbReference>
<dbReference type="GO" id="GO:0003735">
    <property type="term" value="F:structural constituent of ribosome"/>
    <property type="evidence" value="ECO:0007669"/>
    <property type="project" value="InterPro"/>
</dbReference>
<gene>
    <name evidence="4" type="ORF">D9Q98_010457</name>
</gene>
<dbReference type="AlphaFoldDB" id="A0A9D4TRY1"/>
<reference evidence="4" key="1">
    <citation type="journal article" date="2019" name="Plant J.">
        <title>Chlorella vulgaris genome assembly and annotation reveals the molecular basis for metabolic acclimation to high light conditions.</title>
        <authorList>
            <person name="Cecchin M."/>
            <person name="Marcolungo L."/>
            <person name="Rossato M."/>
            <person name="Girolomoni L."/>
            <person name="Cosentino E."/>
            <person name="Cuine S."/>
            <person name="Li-Beisson Y."/>
            <person name="Delledonne M."/>
            <person name="Ballottari M."/>
        </authorList>
    </citation>
    <scope>NUCLEOTIDE SEQUENCE</scope>
    <source>
        <strain evidence="4">211/11P</strain>
    </source>
</reference>
<name>A0A9D4TRY1_CHLVU</name>
<comment type="caution">
    <text evidence="4">The sequence shown here is derived from an EMBL/GenBank/DDBJ whole genome shotgun (WGS) entry which is preliminary data.</text>
</comment>
<dbReference type="GO" id="GO:0005840">
    <property type="term" value="C:ribosome"/>
    <property type="evidence" value="ECO:0007669"/>
    <property type="project" value="UniProtKB-KW"/>
</dbReference>
<evidence type="ECO:0000256" key="2">
    <source>
        <dbReference type="ARBA" id="ARBA00022980"/>
    </source>
</evidence>
<dbReference type="GO" id="GO:0006412">
    <property type="term" value="P:translation"/>
    <property type="evidence" value="ECO:0007669"/>
    <property type="project" value="InterPro"/>
</dbReference>